<keyword evidence="6 8" id="KW-0503">Monooxygenase</keyword>
<dbReference type="PRINTS" id="PR00465">
    <property type="entry name" value="EP450IV"/>
</dbReference>
<evidence type="ECO:0000256" key="4">
    <source>
        <dbReference type="ARBA" id="ARBA00023002"/>
    </source>
</evidence>
<dbReference type="InterPro" id="IPR047146">
    <property type="entry name" value="Cyt_P450_E_CYP52_fungi"/>
</dbReference>
<dbReference type="InterPro" id="IPR001128">
    <property type="entry name" value="Cyt_P450"/>
</dbReference>
<dbReference type="PANTHER" id="PTHR24287">
    <property type="entry name" value="P450, PUTATIVE (EUROFUNG)-RELATED"/>
    <property type="match status" value="1"/>
</dbReference>
<dbReference type="EMBL" id="KZ613939">
    <property type="protein sequence ID" value="PMD46832.1"/>
    <property type="molecule type" value="Genomic_DNA"/>
</dbReference>
<dbReference type="GO" id="GO:0005506">
    <property type="term" value="F:iron ion binding"/>
    <property type="evidence" value="ECO:0007669"/>
    <property type="project" value="InterPro"/>
</dbReference>
<evidence type="ECO:0000256" key="7">
    <source>
        <dbReference type="PIRSR" id="PIRSR602403-1"/>
    </source>
</evidence>
<evidence type="ECO:0000313" key="10">
    <source>
        <dbReference type="EMBL" id="PMD46832.1"/>
    </source>
</evidence>
<evidence type="ECO:0000256" key="3">
    <source>
        <dbReference type="ARBA" id="ARBA00022723"/>
    </source>
</evidence>
<keyword evidence="5 7" id="KW-0408">Iron</keyword>
<dbReference type="Gene3D" id="1.10.630.10">
    <property type="entry name" value="Cytochrome P450"/>
    <property type="match status" value="1"/>
</dbReference>
<dbReference type="AlphaFoldDB" id="A0A2J6S7U0"/>
<reference evidence="10 11" key="1">
    <citation type="submission" date="2016-04" db="EMBL/GenBank/DDBJ databases">
        <title>A degradative enzymes factory behind the ericoid mycorrhizal symbiosis.</title>
        <authorList>
            <consortium name="DOE Joint Genome Institute"/>
            <person name="Martino E."/>
            <person name="Morin E."/>
            <person name="Grelet G."/>
            <person name="Kuo A."/>
            <person name="Kohler A."/>
            <person name="Daghino S."/>
            <person name="Barry K."/>
            <person name="Choi C."/>
            <person name="Cichocki N."/>
            <person name="Clum A."/>
            <person name="Copeland A."/>
            <person name="Hainaut M."/>
            <person name="Haridas S."/>
            <person name="Labutti K."/>
            <person name="Lindquist E."/>
            <person name="Lipzen A."/>
            <person name="Khouja H.-R."/>
            <person name="Murat C."/>
            <person name="Ohm R."/>
            <person name="Olson A."/>
            <person name="Spatafora J."/>
            <person name="Veneault-Fourrey C."/>
            <person name="Henrissat B."/>
            <person name="Grigoriev I."/>
            <person name="Martin F."/>
            <person name="Perotto S."/>
        </authorList>
    </citation>
    <scope>NUCLEOTIDE SEQUENCE [LARGE SCALE GENOMIC DNA]</scope>
    <source>
        <strain evidence="10 11">F</strain>
    </source>
</reference>
<feature type="signal peptide" evidence="9">
    <location>
        <begin position="1"/>
        <end position="21"/>
    </location>
</feature>
<organism evidence="10 11">
    <name type="scientific">Hyaloscypha variabilis (strain UAMH 11265 / GT02V1 / F)</name>
    <name type="common">Meliniomyces variabilis</name>
    <dbReference type="NCBI Taxonomy" id="1149755"/>
    <lineage>
        <taxon>Eukaryota</taxon>
        <taxon>Fungi</taxon>
        <taxon>Dikarya</taxon>
        <taxon>Ascomycota</taxon>
        <taxon>Pezizomycotina</taxon>
        <taxon>Leotiomycetes</taxon>
        <taxon>Helotiales</taxon>
        <taxon>Hyaloscyphaceae</taxon>
        <taxon>Hyaloscypha</taxon>
        <taxon>Hyaloscypha variabilis</taxon>
    </lineage>
</organism>
<protein>
    <submittedName>
        <fullName evidence="10">Cytochrome P450</fullName>
    </submittedName>
</protein>
<dbReference type="PRINTS" id="PR00385">
    <property type="entry name" value="P450"/>
</dbReference>
<dbReference type="SUPFAM" id="SSF48264">
    <property type="entry name" value="Cytochrome P450"/>
    <property type="match status" value="1"/>
</dbReference>
<comment type="similarity">
    <text evidence="2 8">Belongs to the cytochrome P450 family.</text>
</comment>
<dbReference type="GO" id="GO:0020037">
    <property type="term" value="F:heme binding"/>
    <property type="evidence" value="ECO:0007669"/>
    <property type="project" value="InterPro"/>
</dbReference>
<evidence type="ECO:0000256" key="8">
    <source>
        <dbReference type="RuleBase" id="RU000461"/>
    </source>
</evidence>
<keyword evidence="11" id="KW-1185">Reference proteome</keyword>
<dbReference type="Proteomes" id="UP000235786">
    <property type="component" value="Unassembled WGS sequence"/>
</dbReference>
<comment type="cofactor">
    <cofactor evidence="1 7">
        <name>heme</name>
        <dbReference type="ChEBI" id="CHEBI:30413"/>
    </cofactor>
</comment>
<evidence type="ECO:0000256" key="5">
    <source>
        <dbReference type="ARBA" id="ARBA00023004"/>
    </source>
</evidence>
<evidence type="ECO:0000256" key="1">
    <source>
        <dbReference type="ARBA" id="ARBA00001971"/>
    </source>
</evidence>
<dbReference type="OrthoDB" id="1470350at2759"/>
<evidence type="ECO:0000256" key="9">
    <source>
        <dbReference type="SAM" id="SignalP"/>
    </source>
</evidence>
<proteinExistence type="inferred from homology"/>
<dbReference type="STRING" id="1149755.A0A2J6S7U0"/>
<keyword evidence="9" id="KW-0732">Signal</keyword>
<gene>
    <name evidence="10" type="ORF">L207DRAFT_562072</name>
</gene>
<feature type="chain" id="PRO_5014357394" evidence="9">
    <location>
        <begin position="22"/>
        <end position="506"/>
    </location>
</feature>
<dbReference type="GO" id="GO:0004497">
    <property type="term" value="F:monooxygenase activity"/>
    <property type="evidence" value="ECO:0007669"/>
    <property type="project" value="UniProtKB-KW"/>
</dbReference>
<keyword evidence="7 8" id="KW-0349">Heme</keyword>
<sequence length="506" mass="57432">MGVTLWASVLCCCTILWITLAVSGKKQYQARIRACGHPPRPVPYHLPFGLDLVCHLVWRLWQHDFVNYGWEILDVPGRTVELNLLSRRIIVTDNPENIKAVMLSQFGEFKRDHAVHNAFHNIFGDSIFTSEGESWIRAKNDIRPQIAHIRPADLTTTEFHIQKMFDLIRTKPDGINVYEAMDRLQLDIVTDVFLGRSINSLTMKRSPIQDAIDRLVEMSMLRIRVGPMGQFLPDWLLAPRELKVLDRFMDGVVDKALAQTKEKPDAEADGNLNLVLEMAQKGRGRKYIREQITGVVFLASKDPTAITIAWAVLELARNPDIMASLRKEVEENIGLDRLPTGDQLKRLPLLRNVIRETMRLYPPLGLNVRQARHDLSLPSGGGPNGKLPVAVLQGQQVAIAVTHAQRRAEGLIDGETWIPSRWEGWTPKSTEYLPFNIGPRICLGRNFGILQVEYTLVRLLQEFEGFAWLDGGDRERKMKFKVELNAKAAEAIVCRFVERGMSRDGV</sequence>
<name>A0A2J6S7U0_HYAVF</name>
<keyword evidence="4 8" id="KW-0560">Oxidoreductase</keyword>
<dbReference type="Pfam" id="PF00067">
    <property type="entry name" value="p450"/>
    <property type="match status" value="1"/>
</dbReference>
<evidence type="ECO:0000256" key="6">
    <source>
        <dbReference type="ARBA" id="ARBA00023033"/>
    </source>
</evidence>
<evidence type="ECO:0000313" key="11">
    <source>
        <dbReference type="Proteomes" id="UP000235786"/>
    </source>
</evidence>
<dbReference type="GO" id="GO:0016705">
    <property type="term" value="F:oxidoreductase activity, acting on paired donors, with incorporation or reduction of molecular oxygen"/>
    <property type="evidence" value="ECO:0007669"/>
    <property type="project" value="InterPro"/>
</dbReference>
<evidence type="ECO:0000256" key="2">
    <source>
        <dbReference type="ARBA" id="ARBA00010617"/>
    </source>
</evidence>
<dbReference type="InterPro" id="IPR017972">
    <property type="entry name" value="Cyt_P450_CS"/>
</dbReference>
<accession>A0A2J6S7U0</accession>
<dbReference type="InterPro" id="IPR036396">
    <property type="entry name" value="Cyt_P450_sf"/>
</dbReference>
<dbReference type="PANTHER" id="PTHR24287:SF5">
    <property type="entry name" value="P450, PUTATIVE (EUROFUNG)-RELATED"/>
    <property type="match status" value="1"/>
</dbReference>
<keyword evidence="3 7" id="KW-0479">Metal-binding</keyword>
<dbReference type="InterPro" id="IPR002403">
    <property type="entry name" value="Cyt_P450_E_grp-IV"/>
</dbReference>
<feature type="binding site" description="axial binding residue" evidence="7">
    <location>
        <position position="442"/>
    </location>
    <ligand>
        <name>heme</name>
        <dbReference type="ChEBI" id="CHEBI:30413"/>
    </ligand>
    <ligandPart>
        <name>Fe</name>
        <dbReference type="ChEBI" id="CHEBI:18248"/>
    </ligandPart>
</feature>
<dbReference type="PROSITE" id="PS00086">
    <property type="entry name" value="CYTOCHROME_P450"/>
    <property type="match status" value="1"/>
</dbReference>